<reference evidence="2" key="1">
    <citation type="journal article" date="2023" name="G3 (Bethesda)">
        <title>Genome assembly and association tests identify interacting loci associated with vigor, precocity, and sex in interspecific pistachio rootstocks.</title>
        <authorList>
            <person name="Palmer W."/>
            <person name="Jacygrad E."/>
            <person name="Sagayaradj S."/>
            <person name="Cavanaugh K."/>
            <person name="Han R."/>
            <person name="Bertier L."/>
            <person name="Beede B."/>
            <person name="Kafkas S."/>
            <person name="Golino D."/>
            <person name="Preece J."/>
            <person name="Michelmore R."/>
        </authorList>
    </citation>
    <scope>NUCLEOTIDE SEQUENCE [LARGE SCALE GENOMIC DNA]</scope>
</reference>
<evidence type="ECO:0000313" key="2">
    <source>
        <dbReference type="Proteomes" id="UP001163603"/>
    </source>
</evidence>
<proteinExistence type="predicted"/>
<evidence type="ECO:0000313" key="1">
    <source>
        <dbReference type="EMBL" id="KAJ0016996.1"/>
    </source>
</evidence>
<dbReference type="EMBL" id="CM047747">
    <property type="protein sequence ID" value="KAJ0016996.1"/>
    <property type="molecule type" value="Genomic_DNA"/>
</dbReference>
<organism evidence="1 2">
    <name type="scientific">Pistacia integerrima</name>
    <dbReference type="NCBI Taxonomy" id="434235"/>
    <lineage>
        <taxon>Eukaryota</taxon>
        <taxon>Viridiplantae</taxon>
        <taxon>Streptophyta</taxon>
        <taxon>Embryophyta</taxon>
        <taxon>Tracheophyta</taxon>
        <taxon>Spermatophyta</taxon>
        <taxon>Magnoliopsida</taxon>
        <taxon>eudicotyledons</taxon>
        <taxon>Gunneridae</taxon>
        <taxon>Pentapetalae</taxon>
        <taxon>rosids</taxon>
        <taxon>malvids</taxon>
        <taxon>Sapindales</taxon>
        <taxon>Anacardiaceae</taxon>
        <taxon>Pistacia</taxon>
    </lineage>
</organism>
<protein>
    <submittedName>
        <fullName evidence="1">Uncharacterized protein</fullName>
    </submittedName>
</protein>
<keyword evidence="2" id="KW-1185">Reference proteome</keyword>
<comment type="caution">
    <text evidence="1">The sequence shown here is derived from an EMBL/GenBank/DDBJ whole genome shotgun (WGS) entry which is preliminary data.</text>
</comment>
<name>A0ACC0XIL8_9ROSI</name>
<sequence>MKITRALGYEKASSILKKSLLLAAESGVHEVVEEIIKSFPDAVLYSDQEQQNAFHLAVINRHKWVINLIFEMSGHKHLLLMSQDKSENNILHLAGKLAPLYQLNRIPGAALKMQRELQWFKEVEKIVPPGIKEDKNSQGKTPAMVFVDEHQGLVKKGEKWMKDAATSCSIVTVLIATVVFAAAITVPGGTATDGTPIFYGFPAFTIFAMADAVSLFSSIAAVFMFMSILTARYAETDFLFALPKRLILGLFMLFLSVTGMMVAFGATVYMVNFDYKHKEIRKGGVFCLVMGLAFLPVSVFAFSQFAVLVDLTFSTYGPSIFRKQRTGVFYKKGE</sequence>
<accession>A0ACC0XIL8</accession>
<dbReference type="Proteomes" id="UP001163603">
    <property type="component" value="Chromosome 12"/>
</dbReference>
<gene>
    <name evidence="1" type="ORF">Pint_12063</name>
</gene>